<feature type="region of interest" description="Disordered" evidence="1">
    <location>
        <begin position="63"/>
        <end position="95"/>
    </location>
</feature>
<reference evidence="2" key="1">
    <citation type="submission" date="2014-12" db="EMBL/GenBank/DDBJ databases">
        <title>Insight into the proteome of Arion vulgaris.</title>
        <authorList>
            <person name="Aradska J."/>
            <person name="Bulat T."/>
            <person name="Smidak R."/>
            <person name="Sarate P."/>
            <person name="Gangsoo J."/>
            <person name="Sialana F."/>
            <person name="Bilban M."/>
            <person name="Lubec G."/>
        </authorList>
    </citation>
    <scope>NUCLEOTIDE SEQUENCE</scope>
    <source>
        <tissue evidence="2">Skin</tissue>
    </source>
</reference>
<evidence type="ECO:0000313" key="2">
    <source>
        <dbReference type="EMBL" id="CEK52702.1"/>
    </source>
</evidence>
<dbReference type="EMBL" id="HACG01005837">
    <property type="protein sequence ID" value="CEK52702.1"/>
    <property type="molecule type" value="Transcribed_RNA"/>
</dbReference>
<gene>
    <name evidence="2" type="primary">ORF17757</name>
</gene>
<organism evidence="2">
    <name type="scientific">Arion vulgaris</name>
    <dbReference type="NCBI Taxonomy" id="1028688"/>
    <lineage>
        <taxon>Eukaryota</taxon>
        <taxon>Metazoa</taxon>
        <taxon>Spiralia</taxon>
        <taxon>Lophotrochozoa</taxon>
        <taxon>Mollusca</taxon>
        <taxon>Gastropoda</taxon>
        <taxon>Heterobranchia</taxon>
        <taxon>Euthyneura</taxon>
        <taxon>Panpulmonata</taxon>
        <taxon>Eupulmonata</taxon>
        <taxon>Stylommatophora</taxon>
        <taxon>Helicina</taxon>
        <taxon>Arionoidea</taxon>
        <taxon>Arionidae</taxon>
        <taxon>Arion</taxon>
    </lineage>
</organism>
<feature type="non-terminal residue" evidence="2">
    <location>
        <position position="1"/>
    </location>
</feature>
<feature type="non-terminal residue" evidence="2">
    <location>
        <position position="95"/>
    </location>
</feature>
<sequence>YSSSSGDSFAGVGPNLDIFITSKSFQSEDDSNGNRLYIPLETSSIESSSSPLSRFHLTNLPPVGSRFNERENSNIQNGVNIVSNTSTQQASNTST</sequence>
<dbReference type="AlphaFoldDB" id="A0A0B6Y8N8"/>
<protein>
    <submittedName>
        <fullName evidence="2">Uncharacterized protein</fullName>
    </submittedName>
</protein>
<feature type="compositionally biased region" description="Low complexity" evidence="1">
    <location>
        <begin position="83"/>
        <end position="95"/>
    </location>
</feature>
<proteinExistence type="predicted"/>
<feature type="compositionally biased region" description="Polar residues" evidence="1">
    <location>
        <begin position="73"/>
        <end position="82"/>
    </location>
</feature>
<name>A0A0B6Y8N8_9EUPU</name>
<accession>A0A0B6Y8N8</accession>
<evidence type="ECO:0000256" key="1">
    <source>
        <dbReference type="SAM" id="MobiDB-lite"/>
    </source>
</evidence>